<protein>
    <submittedName>
        <fullName evidence="6">Janus kinase and microtubule interacting protein 1</fullName>
    </submittedName>
</protein>
<evidence type="ECO:0000256" key="3">
    <source>
        <dbReference type="SAM" id="Coils"/>
    </source>
</evidence>
<feature type="region of interest" description="Disordered" evidence="4">
    <location>
        <begin position="227"/>
        <end position="251"/>
    </location>
</feature>
<comment type="similarity">
    <text evidence="1">Belongs to the JAKMIP family.</text>
</comment>
<reference evidence="6" key="2">
    <citation type="submission" date="2025-08" db="UniProtKB">
        <authorList>
            <consortium name="Ensembl"/>
        </authorList>
    </citation>
    <scope>IDENTIFICATION</scope>
</reference>
<organism evidence="6 7">
    <name type="scientific">Sphaeramia orbicularis</name>
    <name type="common">orbiculate cardinalfish</name>
    <dbReference type="NCBI Taxonomy" id="375764"/>
    <lineage>
        <taxon>Eukaryota</taxon>
        <taxon>Metazoa</taxon>
        <taxon>Chordata</taxon>
        <taxon>Craniata</taxon>
        <taxon>Vertebrata</taxon>
        <taxon>Euteleostomi</taxon>
        <taxon>Actinopterygii</taxon>
        <taxon>Neopterygii</taxon>
        <taxon>Teleostei</taxon>
        <taxon>Neoteleostei</taxon>
        <taxon>Acanthomorphata</taxon>
        <taxon>Gobiaria</taxon>
        <taxon>Kurtiformes</taxon>
        <taxon>Apogonoidei</taxon>
        <taxon>Apogonidae</taxon>
        <taxon>Apogoninae</taxon>
        <taxon>Sphaeramia</taxon>
    </lineage>
</organism>
<keyword evidence="2 3" id="KW-0175">Coiled coil</keyword>
<evidence type="ECO:0000256" key="1">
    <source>
        <dbReference type="ARBA" id="ARBA00005239"/>
    </source>
</evidence>
<feature type="region of interest" description="Disordered" evidence="4">
    <location>
        <begin position="337"/>
        <end position="368"/>
    </location>
</feature>
<sequence length="597" mass="69428">MCELVIMECRSLLLSFSQVCKLRERLQEQRQARELEQHKHAVALTDLRAKLHEEKLREIAAAREALARQHEVELARAIKIRDVEVQRLQGLVNALRDGAADKLKNALLGEAREEARRAFDGERLKLQQEIQEQKNARKQAEEALANALQADKAKAADLRTAYQQHQDEVHRIKRDCEKDIRRLMDELKSKDRVVCALERELGAQAGYAQKLQLQKEALDEQLGQVREAERHNHGSPKREVVPGLGDNSDLLNNQEVDERDMRRFQLKIAELHAVIRKLEDRNALLADERNELLKRVREAESQMKPMFEKNKRLSKKNDDLLQTLQRMEEKLKNLSRENAEMKEKASSSRPPSQQQSHQPQLKRPSSLTDLSHAHEEQEVEFLKLQIAEQRGIIDELIQVKQDFIQTDKIIRHVVETYFGFDEESIDSETSSLTSYNTDLTDRTPATPEEDLEENVSREESELRFRQLTREYQALQRAYALLQEQTGGSLDAEREARTREQLQVELSSCQAKIVDLEKALAERGQDSKWVEEKQYLIRNNQELHEKSRLQAEVQDARDQNELLEFRVLELEVRDCTNVKVSSGDDNKNLNSRRKTYIQ</sequence>
<accession>A0A673AG41</accession>
<dbReference type="Pfam" id="PF16034">
    <property type="entry name" value="JAKMIP_CC3"/>
    <property type="match status" value="1"/>
</dbReference>
<dbReference type="GO" id="GO:0008017">
    <property type="term" value="F:microtubule binding"/>
    <property type="evidence" value="ECO:0007669"/>
    <property type="project" value="InterPro"/>
</dbReference>
<dbReference type="InterPro" id="IPR031994">
    <property type="entry name" value="JAKMIP_C"/>
</dbReference>
<feature type="compositionally biased region" description="Basic and acidic residues" evidence="4">
    <location>
        <begin position="227"/>
        <end position="240"/>
    </location>
</feature>
<feature type="compositionally biased region" description="Low complexity" evidence="4">
    <location>
        <begin position="347"/>
        <end position="359"/>
    </location>
</feature>
<proteinExistence type="inferred from homology"/>
<dbReference type="Ensembl" id="ENSSORT00005029453.1">
    <property type="protein sequence ID" value="ENSSORP00005028640.1"/>
    <property type="gene ID" value="ENSSORG00005013700.1"/>
</dbReference>
<reference evidence="6" key="3">
    <citation type="submission" date="2025-09" db="UniProtKB">
        <authorList>
            <consortium name="Ensembl"/>
        </authorList>
    </citation>
    <scope>IDENTIFICATION</scope>
</reference>
<keyword evidence="7" id="KW-1185">Reference proteome</keyword>
<evidence type="ECO:0000259" key="5">
    <source>
        <dbReference type="Pfam" id="PF16034"/>
    </source>
</evidence>
<evidence type="ECO:0000313" key="6">
    <source>
        <dbReference type="Ensembl" id="ENSSORP00005028640.1"/>
    </source>
</evidence>
<feature type="compositionally biased region" description="Polar residues" evidence="4">
    <location>
        <begin position="427"/>
        <end position="438"/>
    </location>
</feature>
<dbReference type="GO" id="GO:0019900">
    <property type="term" value="F:kinase binding"/>
    <property type="evidence" value="ECO:0007669"/>
    <property type="project" value="InterPro"/>
</dbReference>
<feature type="coiled-coil region" evidence="3">
    <location>
        <begin position="123"/>
        <end position="175"/>
    </location>
</feature>
<feature type="compositionally biased region" description="Basic and acidic residues" evidence="4">
    <location>
        <begin position="337"/>
        <end position="346"/>
    </location>
</feature>
<dbReference type="Proteomes" id="UP000472271">
    <property type="component" value="Chromosome 10"/>
</dbReference>
<name>A0A673AG41_9TELE</name>
<feature type="coiled-coil region" evidence="3">
    <location>
        <begin position="457"/>
        <end position="572"/>
    </location>
</feature>
<dbReference type="InterPro" id="IPR024836">
    <property type="entry name" value="JAKMIP"/>
</dbReference>
<gene>
    <name evidence="6" type="primary">jakmip1</name>
</gene>
<dbReference type="PANTHER" id="PTHR18935:SF6">
    <property type="entry name" value="JANUS KINASE AND MICROTUBULE-INTERACTING PROTEIN 1"/>
    <property type="match status" value="1"/>
</dbReference>
<feature type="domain" description="Janus kinase and microtubule-interacting protein C-terminal" evidence="5">
    <location>
        <begin position="400"/>
        <end position="573"/>
    </location>
</feature>
<evidence type="ECO:0000313" key="7">
    <source>
        <dbReference type="Proteomes" id="UP000472271"/>
    </source>
</evidence>
<feature type="region of interest" description="Disordered" evidence="4">
    <location>
        <begin position="427"/>
        <end position="457"/>
    </location>
</feature>
<reference evidence="6" key="1">
    <citation type="submission" date="2019-06" db="EMBL/GenBank/DDBJ databases">
        <authorList>
            <consortium name="Wellcome Sanger Institute Data Sharing"/>
        </authorList>
    </citation>
    <scope>NUCLEOTIDE SEQUENCE [LARGE SCALE GENOMIC DNA]</scope>
</reference>
<dbReference type="PANTHER" id="PTHR18935">
    <property type="entry name" value="GOLGIN SUBFAMILY A MEMBER 4-LIKE ISOFORM X1"/>
    <property type="match status" value="1"/>
</dbReference>
<evidence type="ECO:0000256" key="2">
    <source>
        <dbReference type="ARBA" id="ARBA00023054"/>
    </source>
</evidence>
<dbReference type="AlphaFoldDB" id="A0A673AG41"/>
<evidence type="ECO:0000256" key="4">
    <source>
        <dbReference type="SAM" id="MobiDB-lite"/>
    </source>
</evidence>
<dbReference type="GO" id="GO:0050811">
    <property type="term" value="F:GABA receptor binding"/>
    <property type="evidence" value="ECO:0007669"/>
    <property type="project" value="TreeGrafter"/>
</dbReference>